<dbReference type="SUPFAM" id="SSF89372">
    <property type="entry name" value="Fucose-specific lectin"/>
    <property type="match status" value="2"/>
</dbReference>
<dbReference type="Proteomes" id="UP000006728">
    <property type="component" value="Chromosome"/>
</dbReference>
<proteinExistence type="predicted"/>
<protein>
    <submittedName>
        <fullName evidence="1">Uncharacterized protein</fullName>
    </submittedName>
</protein>
<name>A4FPD1_SACEN</name>
<dbReference type="AlphaFoldDB" id="A4FPD1"/>
<organism evidence="1 2">
    <name type="scientific">Saccharopolyspora erythraea (strain ATCC 11635 / DSM 40517 / JCM 4748 / NBRC 13426 / NCIMB 8594 / NRRL 2338)</name>
    <dbReference type="NCBI Taxonomy" id="405948"/>
    <lineage>
        <taxon>Bacteria</taxon>
        <taxon>Bacillati</taxon>
        <taxon>Actinomycetota</taxon>
        <taxon>Actinomycetes</taxon>
        <taxon>Pseudonocardiales</taxon>
        <taxon>Pseudonocardiaceae</taxon>
        <taxon>Saccharopolyspora</taxon>
    </lineage>
</organism>
<dbReference type="HOGENOM" id="CLU_660365_0_0_11"/>
<dbReference type="OrthoDB" id="4147030at2"/>
<reference evidence="1 2" key="1">
    <citation type="journal article" date="2007" name="Nat. Biotechnol.">
        <title>Complete genome sequence of the erythromycin-producing bacterium Saccharopolyspora erythraea NRRL23338.</title>
        <authorList>
            <person name="Oliynyk M."/>
            <person name="Samborskyy M."/>
            <person name="Lester J.B."/>
            <person name="Mironenko T."/>
            <person name="Scott N."/>
            <person name="Dickens S."/>
            <person name="Haydock S.F."/>
            <person name="Leadlay P.F."/>
        </authorList>
    </citation>
    <scope>NUCLEOTIDE SEQUENCE [LARGE SCALE GENOMIC DNA]</scope>
    <source>
        <strain evidence="2">ATCC 11635 / DSM 40517 / JCM 4748 / NBRC 13426 / NCIMB 8594 / NRRL 2338</strain>
    </source>
</reference>
<evidence type="ECO:0000313" key="2">
    <source>
        <dbReference type="Proteomes" id="UP000006728"/>
    </source>
</evidence>
<keyword evidence="2" id="KW-1185">Reference proteome</keyword>
<dbReference type="RefSeq" id="WP_011875138.1">
    <property type="nucleotide sequence ID" value="NC_009142.1"/>
</dbReference>
<dbReference type="EMBL" id="AM420293">
    <property type="protein sequence ID" value="CAM05906.1"/>
    <property type="molecule type" value="Genomic_DNA"/>
</dbReference>
<sequence>MTRPSSPDGEVTWEVGPPRELLTRSGPAVSAQPHWWGFRIFLNHEAAEAVTEIRELVGEAVSLIAGLGEVLEAAIIAQGLWIKAVAGGQYGVVLNSPWVSPTMLIPTRWVEPQPDDEHLWWTVFDQEEGNWSPDTRFANDQACSSVPALVWHQTKLLCSHPGAGDDREALYETSFDHAADPHVEKWSRDRRADDVSTSTGVALSKHNGTLRMLQRVGSDGFGDMIVWTRDGEGWGSPVNLGIDFRTSAVPAMASWNFPLIAYRDVDGDRLWWSWLQGHGAWAPRREMGFGSADGPALAVLNDVPYCVFRGTGDDTRLYWSKLNIEPVEWTAPAPLGNHFSATSPALAVLNGTLYCVHRGSSDEKLWWTSFNGETWTPDQALPNHYSKATPALTAYRDPKHGTKDQLLCVHRGHGAG</sequence>
<dbReference type="STRING" id="405948.SACE_6740"/>
<evidence type="ECO:0000313" key="1">
    <source>
        <dbReference type="EMBL" id="CAM05906.1"/>
    </source>
</evidence>
<accession>A4FPD1</accession>
<gene>
    <name evidence="1" type="ordered locus">SACE_6740</name>
</gene>
<dbReference type="KEGG" id="sen:SACE_6740"/>
<dbReference type="eggNOG" id="COG1520">
    <property type="taxonomic scope" value="Bacteria"/>
</dbReference>